<keyword evidence="7" id="KW-0093">Biotin biosynthesis</keyword>
<organism evidence="13 14">
    <name type="scientific">Paenibacillus albicereus</name>
    <dbReference type="NCBI Taxonomy" id="2726185"/>
    <lineage>
        <taxon>Bacteria</taxon>
        <taxon>Bacillati</taxon>
        <taxon>Bacillota</taxon>
        <taxon>Bacilli</taxon>
        <taxon>Bacillales</taxon>
        <taxon>Paenibacillaceae</taxon>
        <taxon>Paenibacillus</taxon>
    </lineage>
</organism>
<accession>A0A6H2H074</accession>
<evidence type="ECO:0000259" key="12">
    <source>
        <dbReference type="Pfam" id="PF00155"/>
    </source>
</evidence>
<dbReference type="InterPro" id="IPR004839">
    <property type="entry name" value="Aminotransferase_I/II_large"/>
</dbReference>
<dbReference type="GO" id="GO:0009102">
    <property type="term" value="P:biotin biosynthetic process"/>
    <property type="evidence" value="ECO:0007669"/>
    <property type="project" value="UniProtKB-UniRule"/>
</dbReference>
<evidence type="ECO:0000256" key="4">
    <source>
        <dbReference type="ARBA" id="ARBA00010008"/>
    </source>
</evidence>
<comment type="catalytic activity">
    <reaction evidence="9 11">
        <text>6-carboxyhexanoyl-[ACP] + L-alanine + H(+) = (8S)-8-amino-7-oxononanoate + holo-[ACP] + CO2</text>
        <dbReference type="Rhea" id="RHEA:42288"/>
        <dbReference type="Rhea" id="RHEA-COMP:9685"/>
        <dbReference type="Rhea" id="RHEA-COMP:9955"/>
        <dbReference type="ChEBI" id="CHEBI:15378"/>
        <dbReference type="ChEBI" id="CHEBI:16526"/>
        <dbReference type="ChEBI" id="CHEBI:57972"/>
        <dbReference type="ChEBI" id="CHEBI:64479"/>
        <dbReference type="ChEBI" id="CHEBI:78846"/>
        <dbReference type="ChEBI" id="CHEBI:149468"/>
        <dbReference type="EC" id="2.3.1.47"/>
    </reaction>
</comment>
<keyword evidence="8 10" id="KW-0663">Pyridoxal phosphate</keyword>
<dbReference type="InterPro" id="IPR004723">
    <property type="entry name" value="AONS_Archaea/Proteobacteria"/>
</dbReference>
<dbReference type="NCBIfam" id="TIGR00858">
    <property type="entry name" value="bioF"/>
    <property type="match status" value="1"/>
</dbReference>
<protein>
    <recommendedName>
        <fullName evidence="11">8-amino-7-ketopelargonate synthase</fullName>
        <ecNumber evidence="11">2.3.1.47</ecNumber>
    </recommendedName>
</protein>
<dbReference type="InterPro" id="IPR001917">
    <property type="entry name" value="Aminotrans_II_pyridoxalP_BS"/>
</dbReference>
<dbReference type="EC" id="2.3.1.47" evidence="11"/>
<gene>
    <name evidence="13" type="primary">bioF</name>
    <name evidence="13" type="ORF">HGI30_16930</name>
</gene>
<dbReference type="InterPro" id="IPR015421">
    <property type="entry name" value="PyrdxlP-dep_Trfase_major"/>
</dbReference>
<proteinExistence type="inferred from homology"/>
<dbReference type="SUPFAM" id="SSF53383">
    <property type="entry name" value="PLP-dependent transferases"/>
    <property type="match status" value="1"/>
</dbReference>
<evidence type="ECO:0000256" key="5">
    <source>
        <dbReference type="ARBA" id="ARBA00011738"/>
    </source>
</evidence>
<comment type="similarity">
    <text evidence="4 11">Belongs to the class-II pyridoxal-phosphate-dependent aminotransferase family. BioF subfamily.</text>
</comment>
<keyword evidence="13" id="KW-0012">Acyltransferase</keyword>
<dbReference type="InterPro" id="IPR015422">
    <property type="entry name" value="PyrdxlP-dep_Trfase_small"/>
</dbReference>
<dbReference type="Gene3D" id="3.90.1150.10">
    <property type="entry name" value="Aspartate Aminotransferase, domain 1"/>
    <property type="match status" value="1"/>
</dbReference>
<evidence type="ECO:0000313" key="13">
    <source>
        <dbReference type="EMBL" id="QJC53091.1"/>
    </source>
</evidence>
<dbReference type="PANTHER" id="PTHR13693:SF100">
    <property type="entry name" value="8-AMINO-7-OXONONANOATE SYNTHASE"/>
    <property type="match status" value="1"/>
</dbReference>
<evidence type="ECO:0000256" key="1">
    <source>
        <dbReference type="ARBA" id="ARBA00001933"/>
    </source>
</evidence>
<dbReference type="UniPathway" id="UPA00078"/>
<evidence type="ECO:0000256" key="3">
    <source>
        <dbReference type="ARBA" id="ARBA00004746"/>
    </source>
</evidence>
<evidence type="ECO:0000256" key="6">
    <source>
        <dbReference type="ARBA" id="ARBA00022679"/>
    </source>
</evidence>
<reference evidence="13 14" key="1">
    <citation type="submission" date="2020-04" db="EMBL/GenBank/DDBJ databases">
        <title>Novel Paenibacillus strain UniB2 isolated from commercial digestive syrup.</title>
        <authorList>
            <person name="Thorat V."/>
            <person name="Kirdat K."/>
            <person name="Tiwarekar B."/>
            <person name="Yadav A."/>
        </authorList>
    </citation>
    <scope>NUCLEOTIDE SEQUENCE [LARGE SCALE GENOMIC DNA]</scope>
    <source>
        <strain evidence="13 14">UniB2</strain>
    </source>
</reference>
<dbReference type="Pfam" id="PF00155">
    <property type="entry name" value="Aminotran_1_2"/>
    <property type="match status" value="1"/>
</dbReference>
<dbReference type="GO" id="GO:0030170">
    <property type="term" value="F:pyridoxal phosphate binding"/>
    <property type="evidence" value="ECO:0007669"/>
    <property type="project" value="InterPro"/>
</dbReference>
<keyword evidence="14" id="KW-1185">Reference proteome</keyword>
<comment type="function">
    <text evidence="2 11">Catalyzes the decarboxylative condensation of pimeloyl-[acyl-carrier protein] and L-alanine to produce 8-amino-7-oxononanoate (AON), [acyl-carrier protein], and carbon dioxide.</text>
</comment>
<comment type="subunit">
    <text evidence="5 11">Homodimer.</text>
</comment>
<dbReference type="InterPro" id="IPR015424">
    <property type="entry name" value="PyrdxlP-dep_Trfase"/>
</dbReference>
<comment type="pathway">
    <text evidence="3 11">Cofactor biosynthesis; biotin biosynthesis.</text>
</comment>
<evidence type="ECO:0000256" key="7">
    <source>
        <dbReference type="ARBA" id="ARBA00022756"/>
    </source>
</evidence>
<evidence type="ECO:0000256" key="11">
    <source>
        <dbReference type="RuleBase" id="RU003693"/>
    </source>
</evidence>
<evidence type="ECO:0000256" key="10">
    <source>
        <dbReference type="PIRSR" id="PIRSR604723-51"/>
    </source>
</evidence>
<name>A0A6H2H074_9BACL</name>
<feature type="modified residue" description="N6-(pyridoxal phosphate)lysine" evidence="10">
    <location>
        <position position="241"/>
    </location>
</feature>
<dbReference type="GO" id="GO:0008710">
    <property type="term" value="F:8-amino-7-oxononanoate synthase activity"/>
    <property type="evidence" value="ECO:0007669"/>
    <property type="project" value="UniProtKB-UniRule"/>
</dbReference>
<evidence type="ECO:0000256" key="8">
    <source>
        <dbReference type="ARBA" id="ARBA00022898"/>
    </source>
</evidence>
<evidence type="ECO:0000313" key="14">
    <source>
        <dbReference type="Proteomes" id="UP000502136"/>
    </source>
</evidence>
<dbReference type="AlphaFoldDB" id="A0A6H2H074"/>
<comment type="cofactor">
    <cofactor evidence="1 10 11">
        <name>pyridoxal 5'-phosphate</name>
        <dbReference type="ChEBI" id="CHEBI:597326"/>
    </cofactor>
</comment>
<dbReference type="Gene3D" id="3.40.640.10">
    <property type="entry name" value="Type I PLP-dependent aspartate aminotransferase-like (Major domain)"/>
    <property type="match status" value="1"/>
</dbReference>
<dbReference type="InterPro" id="IPR050087">
    <property type="entry name" value="AON_synthase_class-II"/>
</dbReference>
<sequence>MASSSLDWIGPELERLAAASLERVIGTTAPASPGHVERRGRTLLDLSSNDYLGLARHPAIIEAMREALLAEGAGSGASRLATGSRPPYERLEQALAQWHGKGGALVLASGYMANAGVIPALVGRQDVVFSDRLNHASIVDGIALSRAEHARYRHGDMDHLRVLLQKHRGKRRKLIVTDAVFSMDGDQAPLAELVELKREHGAMLMADEAHSGGIYGRRGEGLAAQLGLQDEIDVHLGTFGKAFGLYGAYLCGSRELIRWLSSAARPLVYSTALPPSVPAGVMAALELIQAGPERRMRLLAASRMFRASLTAAGLDVPDGDSPIVPLRIGESDQALRVQAALEEEGIAALAVRPPTVPAGTARIRFSLSAAHSDAELAAAASRIVSVCRRLGLGAP</sequence>
<dbReference type="EMBL" id="CP051428">
    <property type="protein sequence ID" value="QJC53091.1"/>
    <property type="molecule type" value="Genomic_DNA"/>
</dbReference>
<dbReference type="PANTHER" id="PTHR13693">
    <property type="entry name" value="CLASS II AMINOTRANSFERASE/8-AMINO-7-OXONONANOATE SYNTHASE"/>
    <property type="match status" value="1"/>
</dbReference>
<dbReference type="RefSeq" id="WP_168908634.1">
    <property type="nucleotide sequence ID" value="NZ_CP051428.1"/>
</dbReference>
<dbReference type="Proteomes" id="UP000502136">
    <property type="component" value="Chromosome"/>
</dbReference>
<feature type="domain" description="Aminotransferase class I/classII large" evidence="12">
    <location>
        <begin position="42"/>
        <end position="383"/>
    </location>
</feature>
<dbReference type="PROSITE" id="PS00599">
    <property type="entry name" value="AA_TRANSFER_CLASS_2"/>
    <property type="match status" value="1"/>
</dbReference>
<dbReference type="CDD" id="cd06454">
    <property type="entry name" value="KBL_like"/>
    <property type="match status" value="1"/>
</dbReference>
<evidence type="ECO:0000256" key="9">
    <source>
        <dbReference type="ARBA" id="ARBA00047715"/>
    </source>
</evidence>
<evidence type="ECO:0000256" key="2">
    <source>
        <dbReference type="ARBA" id="ARBA00002513"/>
    </source>
</evidence>
<dbReference type="KEGG" id="palr:HGI30_16930"/>
<keyword evidence="6 11" id="KW-0808">Transferase</keyword>